<evidence type="ECO:0000313" key="2">
    <source>
        <dbReference type="EMBL" id="CAI2718624.1"/>
    </source>
</evidence>
<accession>A0ABM9HEQ9</accession>
<protein>
    <submittedName>
        <fullName evidence="2">Uncharacterized protein</fullName>
    </submittedName>
</protein>
<evidence type="ECO:0000313" key="3">
    <source>
        <dbReference type="Proteomes" id="UP001157733"/>
    </source>
</evidence>
<name>A0ABM9HEQ9_9BACT</name>
<organism evidence="2 3">
    <name type="scientific">Nitrospina watsonii</name>
    <dbReference type="NCBI Taxonomy" id="1323948"/>
    <lineage>
        <taxon>Bacteria</taxon>
        <taxon>Pseudomonadati</taxon>
        <taxon>Nitrospinota/Tectimicrobiota group</taxon>
        <taxon>Nitrospinota</taxon>
        <taxon>Nitrospinia</taxon>
        <taxon>Nitrospinales</taxon>
        <taxon>Nitrospinaceae</taxon>
        <taxon>Nitrospina</taxon>
    </lineage>
</organism>
<keyword evidence="1" id="KW-0812">Transmembrane</keyword>
<sequence>MRSSGQGAKAFAIWGTLGMFLVLPLLFVDWEDPPQYPKLEGAVNVVRYLSAPRQTARSSFLAMYPNGQPSEFVKWMFSTVGKAEWPPMEGGFEAGQAKSIRIPLIPAGILLLPGQPHLNQKGRQLVVSADDKRGVLVLDAYFDPGHPPVFSRELEFKLPK</sequence>
<keyword evidence="1" id="KW-1133">Transmembrane helix</keyword>
<keyword evidence="1" id="KW-0472">Membrane</keyword>
<dbReference type="RefSeq" id="WP_282011515.1">
    <property type="nucleotide sequence ID" value="NZ_OX336137.1"/>
</dbReference>
<dbReference type="Proteomes" id="UP001157733">
    <property type="component" value="Chromosome"/>
</dbReference>
<evidence type="ECO:0000256" key="1">
    <source>
        <dbReference type="SAM" id="Phobius"/>
    </source>
</evidence>
<feature type="transmembrane region" description="Helical" evidence="1">
    <location>
        <begin position="12"/>
        <end position="30"/>
    </location>
</feature>
<dbReference type="EMBL" id="OX336137">
    <property type="protein sequence ID" value="CAI2718624.1"/>
    <property type="molecule type" value="Genomic_DNA"/>
</dbReference>
<proteinExistence type="predicted"/>
<keyword evidence="3" id="KW-1185">Reference proteome</keyword>
<reference evidence="2 3" key="1">
    <citation type="submission" date="2022-09" db="EMBL/GenBank/DDBJ databases">
        <authorList>
            <person name="Kop L."/>
        </authorList>
    </citation>
    <scope>NUCLEOTIDE SEQUENCE [LARGE SCALE GENOMIC DNA]</scope>
    <source>
        <strain evidence="2 3">347</strain>
    </source>
</reference>
<gene>
    <name evidence="2" type="ORF">NSPWAT_1765</name>
</gene>